<feature type="compositionally biased region" description="Basic residues" evidence="1">
    <location>
        <begin position="51"/>
        <end position="62"/>
    </location>
</feature>
<reference evidence="2" key="1">
    <citation type="submission" date="2019-03" db="EMBL/GenBank/DDBJ databases">
        <title>WGS assembly of Setaria viridis.</title>
        <authorList>
            <person name="Huang P."/>
            <person name="Jenkins J."/>
            <person name="Grimwood J."/>
            <person name="Barry K."/>
            <person name="Healey A."/>
            <person name="Mamidi S."/>
            <person name="Sreedasyam A."/>
            <person name="Shu S."/>
            <person name="Feldman M."/>
            <person name="Wu J."/>
            <person name="Yu Y."/>
            <person name="Chen C."/>
            <person name="Johnson J."/>
            <person name="Rokhsar D."/>
            <person name="Baxter I."/>
            <person name="Schmutz J."/>
            <person name="Brutnell T."/>
            <person name="Kellogg E."/>
        </authorList>
    </citation>
    <scope>NUCLEOTIDE SEQUENCE [LARGE SCALE GENOMIC DNA]</scope>
</reference>
<dbReference type="EMBL" id="CM016556">
    <property type="protein sequence ID" value="TKW14650.1"/>
    <property type="molecule type" value="Genomic_DNA"/>
</dbReference>
<evidence type="ECO:0000256" key="1">
    <source>
        <dbReference type="SAM" id="MobiDB-lite"/>
    </source>
</evidence>
<evidence type="ECO:0000313" key="2">
    <source>
        <dbReference type="EMBL" id="TKW14650.1"/>
    </source>
</evidence>
<sequence>MTPRPIFIPHRRRRWQVLPAPSSSRIGAGGGPALSPYASAPPTIPRAVSVPHRRGPRARNSHRPAGWVCAGNRRRQQQPGPVRPDWGRASSRGR</sequence>
<proteinExistence type="predicted"/>
<feature type="region of interest" description="Disordered" evidence="1">
    <location>
        <begin position="20"/>
        <end position="94"/>
    </location>
</feature>
<accession>A0A4U6UF17</accession>
<dbReference type="AlphaFoldDB" id="A0A4U6UF17"/>
<organism evidence="2 3">
    <name type="scientific">Setaria viridis</name>
    <name type="common">Green bristlegrass</name>
    <name type="synonym">Setaria italica subsp. viridis</name>
    <dbReference type="NCBI Taxonomy" id="4556"/>
    <lineage>
        <taxon>Eukaryota</taxon>
        <taxon>Viridiplantae</taxon>
        <taxon>Streptophyta</taxon>
        <taxon>Embryophyta</taxon>
        <taxon>Tracheophyta</taxon>
        <taxon>Spermatophyta</taxon>
        <taxon>Magnoliopsida</taxon>
        <taxon>Liliopsida</taxon>
        <taxon>Poales</taxon>
        <taxon>Poaceae</taxon>
        <taxon>PACMAD clade</taxon>
        <taxon>Panicoideae</taxon>
        <taxon>Panicodae</taxon>
        <taxon>Paniceae</taxon>
        <taxon>Cenchrinae</taxon>
        <taxon>Setaria</taxon>
    </lineage>
</organism>
<gene>
    <name evidence="2" type="ORF">SEVIR_5G180350v2</name>
</gene>
<dbReference type="Gramene" id="TKW14650">
    <property type="protein sequence ID" value="TKW14650"/>
    <property type="gene ID" value="SEVIR_5G180350v2"/>
</dbReference>
<keyword evidence="3" id="KW-1185">Reference proteome</keyword>
<protein>
    <submittedName>
        <fullName evidence="2">Uncharacterized protein</fullName>
    </submittedName>
</protein>
<name>A0A4U6UF17_SETVI</name>
<evidence type="ECO:0000313" key="3">
    <source>
        <dbReference type="Proteomes" id="UP000298652"/>
    </source>
</evidence>
<dbReference type="Proteomes" id="UP000298652">
    <property type="component" value="Chromosome 5"/>
</dbReference>